<gene>
    <name evidence="2" type="ORF">DYB35_013687</name>
</gene>
<comment type="caution">
    <text evidence="2">The sequence shown here is derived from an EMBL/GenBank/DDBJ whole genome shotgun (WGS) entry which is preliminary data.</text>
</comment>
<dbReference type="AlphaFoldDB" id="A0A3R7APS0"/>
<evidence type="ECO:0000259" key="1">
    <source>
        <dbReference type="Pfam" id="PF24964"/>
    </source>
</evidence>
<dbReference type="Proteomes" id="UP000285712">
    <property type="component" value="Unassembled WGS sequence"/>
</dbReference>
<accession>A0A3R7APS0</accession>
<evidence type="ECO:0000313" key="2">
    <source>
        <dbReference type="EMBL" id="RHZ02759.1"/>
    </source>
</evidence>
<dbReference type="PANTHER" id="PTHR33889">
    <property type="entry name" value="OS04G0681850 PROTEIN"/>
    <property type="match status" value="1"/>
</dbReference>
<protein>
    <recommendedName>
        <fullName evidence="1">DUF7769 domain-containing protein</fullName>
    </recommendedName>
</protein>
<feature type="domain" description="DUF7769" evidence="1">
    <location>
        <begin position="10"/>
        <end position="62"/>
    </location>
</feature>
<organism evidence="2 3">
    <name type="scientific">Aphanomyces astaci</name>
    <name type="common">Crayfish plague agent</name>
    <dbReference type="NCBI Taxonomy" id="112090"/>
    <lineage>
        <taxon>Eukaryota</taxon>
        <taxon>Sar</taxon>
        <taxon>Stramenopiles</taxon>
        <taxon>Oomycota</taxon>
        <taxon>Saprolegniomycetes</taxon>
        <taxon>Saprolegniales</taxon>
        <taxon>Verrucalvaceae</taxon>
        <taxon>Aphanomyces</taxon>
    </lineage>
</organism>
<dbReference type="Pfam" id="PF24964">
    <property type="entry name" value="DUF7769"/>
    <property type="match status" value="1"/>
</dbReference>
<dbReference type="VEuPathDB" id="FungiDB:H257_06204"/>
<sequence length="206" mass="22913">MAKSATGRELTDDQRTALYHRLLQLKKNGRVGSGDMKELMRTFNVSQQTISRIWLRGCQTAAEMGCAKVASRKKGRCGAPRKYDGDSVRDVVTSVPSYRRSNFRSLSAATGIPKTSLWNLLKANKLRRRTSRVMEEAFKLAGDNVYKLPHLKKDVQLKSGTVALRPPCDEDVTLALDALESRLDDEYLVDEIVGMLGPALNIVDDA</sequence>
<name>A0A3R7APS0_APHAT</name>
<evidence type="ECO:0000313" key="3">
    <source>
        <dbReference type="Proteomes" id="UP000285712"/>
    </source>
</evidence>
<proteinExistence type="predicted"/>
<dbReference type="InterPro" id="IPR056671">
    <property type="entry name" value="DUF7769"/>
</dbReference>
<dbReference type="EMBL" id="QUTG01000199">
    <property type="protein sequence ID" value="RHZ02759.1"/>
    <property type="molecule type" value="Genomic_DNA"/>
</dbReference>
<reference evidence="2 3" key="1">
    <citation type="submission" date="2018-08" db="EMBL/GenBank/DDBJ databases">
        <title>Aphanomyces genome sequencing and annotation.</title>
        <authorList>
            <person name="Minardi D."/>
            <person name="Oidtmann B."/>
            <person name="Van Der Giezen M."/>
            <person name="Studholme D.J."/>
        </authorList>
    </citation>
    <scope>NUCLEOTIDE SEQUENCE [LARGE SCALE GENOMIC DNA]</scope>
    <source>
        <strain evidence="2 3">Sv</strain>
    </source>
</reference>
<dbReference type="PANTHER" id="PTHR33889:SF7">
    <property type="entry name" value="OS04G0681850 PROTEIN"/>
    <property type="match status" value="1"/>
</dbReference>